<keyword evidence="2" id="KW-1185">Reference proteome</keyword>
<protein>
    <submittedName>
        <fullName evidence="1">Uncharacterized protein</fullName>
    </submittedName>
</protein>
<reference evidence="1" key="1">
    <citation type="submission" date="2020-03" db="EMBL/GenBank/DDBJ databases">
        <title>Melopsittacus undulatus (budgerigar) genome, bMelUnd1, maternal haplotype with Z.</title>
        <authorList>
            <person name="Gedman G."/>
            <person name="Mountcastle J."/>
            <person name="Haase B."/>
            <person name="Formenti G."/>
            <person name="Wright T."/>
            <person name="Apodaca J."/>
            <person name="Pelan S."/>
            <person name="Chow W."/>
            <person name="Rhie A."/>
            <person name="Howe K."/>
            <person name="Fedrigo O."/>
            <person name="Jarvis E.D."/>
        </authorList>
    </citation>
    <scope>NUCLEOTIDE SEQUENCE [LARGE SCALE GENOMIC DNA]</scope>
</reference>
<evidence type="ECO:0000313" key="1">
    <source>
        <dbReference type="Ensembl" id="ENSMUNP00000024207.1"/>
    </source>
</evidence>
<proteinExistence type="predicted"/>
<dbReference type="InterPro" id="IPR036875">
    <property type="entry name" value="Znf_CCHC_sf"/>
</dbReference>
<dbReference type="Ensembl" id="ENSMUNT00000031683.1">
    <property type="protein sequence ID" value="ENSMUNP00000024207.1"/>
    <property type="gene ID" value="ENSMUNG00000020050.1"/>
</dbReference>
<accession>A0A8V5HEV4</accession>
<dbReference type="SUPFAM" id="SSF57756">
    <property type="entry name" value="Retrovirus zinc finger-like domains"/>
    <property type="match status" value="2"/>
</dbReference>
<organism evidence="1 2">
    <name type="scientific">Melopsittacus undulatus</name>
    <name type="common">Budgerigar</name>
    <name type="synonym">Psittacus undulatus</name>
    <dbReference type="NCBI Taxonomy" id="13146"/>
    <lineage>
        <taxon>Eukaryota</taxon>
        <taxon>Metazoa</taxon>
        <taxon>Chordata</taxon>
        <taxon>Craniata</taxon>
        <taxon>Vertebrata</taxon>
        <taxon>Euteleostomi</taxon>
        <taxon>Archelosauria</taxon>
        <taxon>Archosauria</taxon>
        <taxon>Dinosauria</taxon>
        <taxon>Saurischia</taxon>
        <taxon>Theropoda</taxon>
        <taxon>Coelurosauria</taxon>
        <taxon>Aves</taxon>
        <taxon>Neognathae</taxon>
        <taxon>Neoaves</taxon>
        <taxon>Telluraves</taxon>
        <taxon>Australaves</taxon>
        <taxon>Psittaciformes</taxon>
        <taxon>Psittaculidae</taxon>
        <taxon>Melopsittacus</taxon>
    </lineage>
</organism>
<sequence length="111" mass="12436">FSSNWAAVKCFICGQEDHIKKDCPHQNGRGKGSRGGAQIRASTQLCPQCQKGYHWGNRCQSKMDKSAHHSSECRVGFGHKPMYHSHRPECIFDTHRSVQAIAYGSVCFAKL</sequence>
<dbReference type="SMART" id="SM00343">
    <property type="entry name" value="ZnF_C2HC"/>
    <property type="match status" value="2"/>
</dbReference>
<dbReference type="Pfam" id="PF14787">
    <property type="entry name" value="zf-CCHC_5"/>
    <property type="match status" value="1"/>
</dbReference>
<dbReference type="GO" id="GO:0008270">
    <property type="term" value="F:zinc ion binding"/>
    <property type="evidence" value="ECO:0007669"/>
    <property type="project" value="InterPro"/>
</dbReference>
<dbReference type="Pfam" id="PF00098">
    <property type="entry name" value="zf-CCHC"/>
    <property type="match status" value="1"/>
</dbReference>
<dbReference type="InterPro" id="IPR001878">
    <property type="entry name" value="Znf_CCHC"/>
</dbReference>
<dbReference type="Proteomes" id="UP000694405">
    <property type="component" value="Chromosome 6"/>
</dbReference>
<dbReference type="AlphaFoldDB" id="A0A8V5HEV4"/>
<evidence type="ECO:0000313" key="2">
    <source>
        <dbReference type="Proteomes" id="UP000694405"/>
    </source>
</evidence>
<dbReference type="Gene3D" id="4.10.60.10">
    <property type="entry name" value="Zinc finger, CCHC-type"/>
    <property type="match status" value="1"/>
</dbReference>
<reference evidence="1" key="3">
    <citation type="submission" date="2025-09" db="UniProtKB">
        <authorList>
            <consortium name="Ensembl"/>
        </authorList>
    </citation>
    <scope>IDENTIFICATION</scope>
</reference>
<name>A0A8V5HEV4_MELUD</name>
<reference evidence="1" key="2">
    <citation type="submission" date="2025-08" db="UniProtKB">
        <authorList>
            <consortium name="Ensembl"/>
        </authorList>
    </citation>
    <scope>IDENTIFICATION</scope>
</reference>
<dbReference type="PROSITE" id="PS50158">
    <property type="entry name" value="ZF_CCHC"/>
    <property type="match status" value="1"/>
</dbReference>
<dbReference type="GO" id="GO:0003676">
    <property type="term" value="F:nucleic acid binding"/>
    <property type="evidence" value="ECO:0007669"/>
    <property type="project" value="InterPro"/>
</dbReference>